<proteinExistence type="predicted"/>
<evidence type="ECO:0000259" key="2">
    <source>
        <dbReference type="Pfam" id="PF09917"/>
    </source>
</evidence>
<organism evidence="3 4">
    <name type="scientific">Tenacibaculum holothuriorum</name>
    <dbReference type="NCBI Taxonomy" id="1635173"/>
    <lineage>
        <taxon>Bacteria</taxon>
        <taxon>Pseudomonadati</taxon>
        <taxon>Bacteroidota</taxon>
        <taxon>Flavobacteriia</taxon>
        <taxon>Flavobacteriales</taxon>
        <taxon>Flavobacteriaceae</taxon>
        <taxon>Tenacibaculum</taxon>
    </lineage>
</organism>
<gene>
    <name evidence="3" type="ORF">WH52_09540</name>
</gene>
<protein>
    <submittedName>
        <fullName evidence="3">Signal peptide protein</fullName>
    </submittedName>
</protein>
<dbReference type="InterPro" id="IPR019223">
    <property type="entry name" value="DUF2147"/>
</dbReference>
<evidence type="ECO:0000313" key="4">
    <source>
        <dbReference type="Proteomes" id="UP000194221"/>
    </source>
</evidence>
<accession>A0A1Y2PBW8</accession>
<dbReference type="OrthoDB" id="9814399at2"/>
<dbReference type="Pfam" id="PF09917">
    <property type="entry name" value="DUF2147"/>
    <property type="match status" value="1"/>
</dbReference>
<dbReference type="PANTHER" id="PTHR36919">
    <property type="entry name" value="BLR1215 PROTEIN"/>
    <property type="match status" value="1"/>
</dbReference>
<dbReference type="PANTHER" id="PTHR36919:SF3">
    <property type="entry name" value="BLL5882 PROTEIN"/>
    <property type="match status" value="1"/>
</dbReference>
<comment type="caution">
    <text evidence="3">The sequence shown here is derived from an EMBL/GenBank/DDBJ whole genome shotgun (WGS) entry which is preliminary data.</text>
</comment>
<name>A0A1Y2PBW8_9FLAO</name>
<keyword evidence="1" id="KW-0732">Signal</keyword>
<sequence length="141" mass="16056">MKKTIVTLMLLTTTVVMNAQTIFGKWENRDEDTGKVDSVIEVYEKDGKAYAKIVEISNKDRQNAVCDKCTDDRKDQKILGMDILTGLSKDDDEWSGGEILDPKKGKIYSCFIKLKGKDKLKVRGYIGAALFGRTVYWHRKK</sequence>
<dbReference type="STRING" id="1635173.WH52_09540"/>
<dbReference type="RefSeq" id="WP_086030729.1">
    <property type="nucleotide sequence ID" value="NZ_LAPZ01000007.1"/>
</dbReference>
<feature type="chain" id="PRO_5012960369" evidence="1">
    <location>
        <begin position="20"/>
        <end position="141"/>
    </location>
</feature>
<keyword evidence="4" id="KW-1185">Reference proteome</keyword>
<dbReference type="Proteomes" id="UP000194221">
    <property type="component" value="Unassembled WGS sequence"/>
</dbReference>
<dbReference type="InParanoid" id="A0A1Y2PBW8"/>
<evidence type="ECO:0000313" key="3">
    <source>
        <dbReference type="EMBL" id="OSY87670.1"/>
    </source>
</evidence>
<dbReference type="Gene3D" id="2.40.128.520">
    <property type="match status" value="1"/>
</dbReference>
<feature type="signal peptide" evidence="1">
    <location>
        <begin position="1"/>
        <end position="19"/>
    </location>
</feature>
<feature type="domain" description="DUF2147" evidence="2">
    <location>
        <begin position="24"/>
        <end position="139"/>
    </location>
</feature>
<evidence type="ECO:0000256" key="1">
    <source>
        <dbReference type="SAM" id="SignalP"/>
    </source>
</evidence>
<dbReference type="AlphaFoldDB" id="A0A1Y2PBW8"/>
<dbReference type="EMBL" id="LAPZ01000007">
    <property type="protein sequence ID" value="OSY87670.1"/>
    <property type="molecule type" value="Genomic_DNA"/>
</dbReference>
<reference evidence="3 4" key="1">
    <citation type="submission" date="2015-03" db="EMBL/GenBank/DDBJ databases">
        <title>Genome sequence of Tenacibaculum sp. S2-2, isolated from intestinal microbiota of sea cucumber, Apostichopus japonicas.</title>
        <authorList>
            <person name="Shao Z."/>
            <person name="Wang L."/>
            <person name="Li X."/>
        </authorList>
    </citation>
    <scope>NUCLEOTIDE SEQUENCE [LARGE SCALE GENOMIC DNA]</scope>
    <source>
        <strain evidence="3 4">S2-2</strain>
    </source>
</reference>